<keyword evidence="8" id="KW-0902">Two-component regulatory system</keyword>
<evidence type="ECO:0000256" key="2">
    <source>
        <dbReference type="ARBA" id="ARBA00012438"/>
    </source>
</evidence>
<evidence type="ECO:0000313" key="12">
    <source>
        <dbReference type="Proteomes" id="UP000679179"/>
    </source>
</evidence>
<dbReference type="SUPFAM" id="SSF47384">
    <property type="entry name" value="Homodimeric domain of signal transducing histidine kinase"/>
    <property type="match status" value="1"/>
</dbReference>
<dbReference type="InterPro" id="IPR011110">
    <property type="entry name" value="Reg_prop"/>
</dbReference>
<dbReference type="InterPro" id="IPR036097">
    <property type="entry name" value="HisK_dim/P_sf"/>
</dbReference>
<dbReference type="PANTHER" id="PTHR43547">
    <property type="entry name" value="TWO-COMPONENT HISTIDINE KINASE"/>
    <property type="match status" value="1"/>
</dbReference>
<dbReference type="GO" id="GO:0000155">
    <property type="term" value="F:phosphorelay sensor kinase activity"/>
    <property type="evidence" value="ECO:0007669"/>
    <property type="project" value="InterPro"/>
</dbReference>
<keyword evidence="3" id="KW-0597">Phosphoprotein</keyword>
<evidence type="ECO:0000313" key="11">
    <source>
        <dbReference type="EMBL" id="GIM28522.1"/>
    </source>
</evidence>
<keyword evidence="6 11" id="KW-0418">Kinase</keyword>
<dbReference type="InterPro" id="IPR004358">
    <property type="entry name" value="Sig_transdc_His_kin-like_C"/>
</dbReference>
<dbReference type="Pfam" id="PF07495">
    <property type="entry name" value="Y_Y_Y"/>
    <property type="match status" value="1"/>
</dbReference>
<dbReference type="InterPro" id="IPR011123">
    <property type="entry name" value="Y_Y_Y"/>
</dbReference>
<dbReference type="InterPro" id="IPR005467">
    <property type="entry name" value="His_kinase_dom"/>
</dbReference>
<keyword evidence="9" id="KW-0812">Transmembrane</keyword>
<keyword evidence="4" id="KW-0808">Transferase</keyword>
<dbReference type="SMART" id="SM00388">
    <property type="entry name" value="HisKA"/>
    <property type="match status" value="1"/>
</dbReference>
<sequence length="1083" mass="123684">MVSFLKKISIFITFLLLSCFFIKGTTAYSYDNDLKFKNITIEDGLSQSSVGVIFQDSKGYMWFGTSDGLNRYDGHEFKVYKYKLDDDNSITSNCIGAVIEDKDGFLWIGTSKGLNKLDTNTDKITRCVNDPNDPTGVSHYNVWDIMEDSKGYIWIATEKGLNKYDKKTDVFVKYYNDQEDDNSLSSNFITSLCEDNDGAIWIGTKNGLNRFDTSTNKFTRYLLNQPGDQYSIASTYISKVYKDNTGNIWVATQEGGLNKYDRQNNRFIKCLNDNKSIPSNFVQAIFEDSNGDLWIGSKGGLSQYNQYGDELTSYRNNYYDHQSLINNNVLCIYKDKSGMLWIGTYNGISILNPTSRFKHYKKNPIEKNSLNDNMLSGIYEDADGVLWVGTNSGGLNSINRKTGEVKHYLNNPKDEKSISNNTVWGITEDSSGDLWIATSCGLNRFNKKTENFTRYLHDSNSNSLINNEVRFVYEDKSGLVWIGTRQGLDSFNKKTGLFTNYNKSLEASGIEDSCISYIYEDNLGFLWLGCEIDGGLVKYDRQSDKITNYKYDPTNNKSISNNSIKGIAEDGEGNLWIATNYGLNRFDAETEIFTRYTEDDGLSNNFVCGVLIDKFNNPWVSTNGGISKVDVIQGKIINFNVTDGLQSNEFNGYSYFKSKTGEMFFGGINGLSSFYPESLSENNYMSKVVIESFKVYDKPINLKDKIDLKYNQNYFSLDFFLSDYRNPVKTKYAYKLEGVDKNWIFSNDRNYASYTNVSDGTYTFKVKARNSSGTWSEPTSIQIVVAKPPWKTWWAYTSYCLLFLLMMCLMWNYVSIMENLIKQRTLQLNNKLQENDKLYNQLIKHERFKNNYFVNLSHELKTPLNVILSTVQLINKLNEDNLPLSKQSLHKYMKIIKRNSNSLLKIINDLIDTSKIEAGSYKVNMVEADIVYLVEEIALSMKEFIEFNKLNLIIDPEVEEKIIECDPAEIERCVVNLISNAVKFTPEEGTIWISLYDKDNTVDISVKDNGIGIPREYHEKIFDRFGQADNMSNNKLGSGIGLTLVKSLVEIHGGKISLISDLNKGSEFIITLPVKHNNLHKDK</sequence>
<dbReference type="Pfam" id="PF02518">
    <property type="entry name" value="HATPase_c"/>
    <property type="match status" value="1"/>
</dbReference>
<keyword evidence="9" id="KW-1133">Transmembrane helix</keyword>
<evidence type="ECO:0000256" key="8">
    <source>
        <dbReference type="ARBA" id="ARBA00023012"/>
    </source>
</evidence>
<dbReference type="CDD" id="cd00082">
    <property type="entry name" value="HisKA"/>
    <property type="match status" value="1"/>
</dbReference>
<dbReference type="Gene3D" id="1.10.287.130">
    <property type="match status" value="1"/>
</dbReference>
<dbReference type="Gene3D" id="3.30.565.10">
    <property type="entry name" value="Histidine kinase-like ATPase, C-terminal domain"/>
    <property type="match status" value="1"/>
</dbReference>
<dbReference type="Gene3D" id="2.60.40.10">
    <property type="entry name" value="Immunoglobulins"/>
    <property type="match status" value="1"/>
</dbReference>
<proteinExistence type="predicted"/>
<feature type="transmembrane region" description="Helical" evidence="9">
    <location>
        <begin position="793"/>
        <end position="814"/>
    </location>
</feature>
<name>A0A919RYB8_9CLOT</name>
<evidence type="ECO:0000256" key="4">
    <source>
        <dbReference type="ARBA" id="ARBA00022679"/>
    </source>
</evidence>
<dbReference type="CDD" id="cd00146">
    <property type="entry name" value="PKD"/>
    <property type="match status" value="1"/>
</dbReference>
<evidence type="ECO:0000256" key="7">
    <source>
        <dbReference type="ARBA" id="ARBA00022840"/>
    </source>
</evidence>
<dbReference type="PROSITE" id="PS51257">
    <property type="entry name" value="PROKAR_LIPOPROTEIN"/>
    <property type="match status" value="1"/>
</dbReference>
<comment type="caution">
    <text evidence="11">The sequence shown here is derived from an EMBL/GenBank/DDBJ whole genome shotgun (WGS) entry which is preliminary data.</text>
</comment>
<evidence type="ECO:0000256" key="5">
    <source>
        <dbReference type="ARBA" id="ARBA00022741"/>
    </source>
</evidence>
<dbReference type="PANTHER" id="PTHR43547:SF2">
    <property type="entry name" value="HYBRID SIGNAL TRANSDUCTION HISTIDINE KINASE C"/>
    <property type="match status" value="1"/>
</dbReference>
<evidence type="ECO:0000256" key="1">
    <source>
        <dbReference type="ARBA" id="ARBA00000085"/>
    </source>
</evidence>
<dbReference type="CDD" id="cd00075">
    <property type="entry name" value="HATPase"/>
    <property type="match status" value="1"/>
</dbReference>
<keyword evidence="5" id="KW-0547">Nucleotide-binding</keyword>
<dbReference type="AlphaFoldDB" id="A0A919RYB8"/>
<dbReference type="EC" id="2.7.13.3" evidence="2"/>
<dbReference type="Proteomes" id="UP000679179">
    <property type="component" value="Unassembled WGS sequence"/>
</dbReference>
<dbReference type="PROSITE" id="PS50109">
    <property type="entry name" value="HIS_KIN"/>
    <property type="match status" value="1"/>
</dbReference>
<comment type="catalytic activity">
    <reaction evidence="1">
        <text>ATP + protein L-histidine = ADP + protein N-phospho-L-histidine.</text>
        <dbReference type="EC" id="2.7.13.3"/>
    </reaction>
</comment>
<dbReference type="SUPFAM" id="SSF63829">
    <property type="entry name" value="Calcium-dependent phosphotriesterase"/>
    <property type="match status" value="3"/>
</dbReference>
<dbReference type="SUPFAM" id="SSF55874">
    <property type="entry name" value="ATPase domain of HSP90 chaperone/DNA topoisomerase II/histidine kinase"/>
    <property type="match status" value="1"/>
</dbReference>
<evidence type="ECO:0000259" key="10">
    <source>
        <dbReference type="PROSITE" id="PS50109"/>
    </source>
</evidence>
<evidence type="ECO:0000256" key="3">
    <source>
        <dbReference type="ARBA" id="ARBA00022553"/>
    </source>
</evidence>
<dbReference type="InterPro" id="IPR013783">
    <property type="entry name" value="Ig-like_fold"/>
</dbReference>
<dbReference type="Pfam" id="PF07494">
    <property type="entry name" value="Reg_prop"/>
    <property type="match status" value="10"/>
</dbReference>
<keyword evidence="12" id="KW-1185">Reference proteome</keyword>
<dbReference type="RefSeq" id="WP_212903247.1">
    <property type="nucleotide sequence ID" value="NZ_BOPZ01000007.1"/>
</dbReference>
<evidence type="ECO:0000256" key="9">
    <source>
        <dbReference type="SAM" id="Phobius"/>
    </source>
</evidence>
<dbReference type="FunFam" id="3.30.565.10:FF:000037">
    <property type="entry name" value="Hybrid sensor histidine kinase/response regulator"/>
    <property type="match status" value="1"/>
</dbReference>
<dbReference type="SMART" id="SM00387">
    <property type="entry name" value="HATPase_c"/>
    <property type="match status" value="1"/>
</dbReference>
<dbReference type="GO" id="GO:0005524">
    <property type="term" value="F:ATP binding"/>
    <property type="evidence" value="ECO:0007669"/>
    <property type="project" value="UniProtKB-KW"/>
</dbReference>
<dbReference type="PRINTS" id="PR00344">
    <property type="entry name" value="BCTRLSENSOR"/>
</dbReference>
<keyword evidence="9" id="KW-0472">Membrane</keyword>
<dbReference type="InterPro" id="IPR003594">
    <property type="entry name" value="HATPase_dom"/>
</dbReference>
<protein>
    <recommendedName>
        <fullName evidence="2">histidine kinase</fullName>
        <ecNumber evidence="2">2.7.13.3</ecNumber>
    </recommendedName>
</protein>
<dbReference type="InterPro" id="IPR036890">
    <property type="entry name" value="HATPase_C_sf"/>
</dbReference>
<reference evidence="11" key="1">
    <citation type="submission" date="2021-03" db="EMBL/GenBank/DDBJ databases">
        <title>Taxonomic study of Clostridium polyendosporum from meadow-gley soil under rice.</title>
        <authorList>
            <person name="Kobayashi H."/>
            <person name="Tanizawa Y."/>
            <person name="Yagura M."/>
        </authorList>
    </citation>
    <scope>NUCLEOTIDE SEQUENCE</scope>
    <source>
        <strain evidence="11">JCM 30710</strain>
    </source>
</reference>
<dbReference type="InterPro" id="IPR015943">
    <property type="entry name" value="WD40/YVTN_repeat-like_dom_sf"/>
</dbReference>
<dbReference type="InterPro" id="IPR003661">
    <property type="entry name" value="HisK_dim/P_dom"/>
</dbReference>
<dbReference type="EMBL" id="BOPZ01000007">
    <property type="protein sequence ID" value="GIM28522.1"/>
    <property type="molecule type" value="Genomic_DNA"/>
</dbReference>
<keyword evidence="7" id="KW-0067">ATP-binding</keyword>
<evidence type="ECO:0000256" key="6">
    <source>
        <dbReference type="ARBA" id="ARBA00022777"/>
    </source>
</evidence>
<dbReference type="Gene3D" id="2.130.10.10">
    <property type="entry name" value="YVTN repeat-like/Quinoprotein amine dehydrogenase"/>
    <property type="match status" value="4"/>
</dbReference>
<organism evidence="11 12">
    <name type="scientific">Clostridium polyendosporum</name>
    <dbReference type="NCBI Taxonomy" id="69208"/>
    <lineage>
        <taxon>Bacteria</taxon>
        <taxon>Bacillati</taxon>
        <taxon>Bacillota</taxon>
        <taxon>Clostridia</taxon>
        <taxon>Eubacteriales</taxon>
        <taxon>Clostridiaceae</taxon>
        <taxon>Clostridium</taxon>
    </lineage>
</organism>
<feature type="domain" description="Histidine kinase" evidence="10">
    <location>
        <begin position="855"/>
        <end position="1076"/>
    </location>
</feature>
<dbReference type="Pfam" id="PF00512">
    <property type="entry name" value="HisKA"/>
    <property type="match status" value="1"/>
</dbReference>
<gene>
    <name evidence="11" type="ORF">CPJCM30710_11880</name>
</gene>
<accession>A0A919RYB8</accession>